<dbReference type="EMBL" id="CP000471">
    <property type="protein sequence ID" value="ABK44937.1"/>
    <property type="molecule type" value="Genomic_DNA"/>
</dbReference>
<organism evidence="2 3">
    <name type="scientific">Magnetococcus marinus (strain ATCC BAA-1437 / JCM 17883 / MC-1)</name>
    <dbReference type="NCBI Taxonomy" id="156889"/>
    <lineage>
        <taxon>Bacteria</taxon>
        <taxon>Pseudomonadati</taxon>
        <taxon>Pseudomonadota</taxon>
        <taxon>Magnetococcia</taxon>
        <taxon>Magnetococcales</taxon>
        <taxon>Magnetococcaceae</taxon>
        <taxon>Magnetococcus</taxon>
    </lineage>
</organism>
<dbReference type="AlphaFoldDB" id="A0LAE4"/>
<reference evidence="2 3" key="2">
    <citation type="journal article" date="2012" name="Int. J. Syst. Evol. Microbiol.">
        <title>Magnetococcus marinus gen. nov., sp. nov., a marine, magnetotactic bacterium that represents a novel lineage (Magnetococcaceae fam. nov.; Magnetococcales ord. nov.) at the base of the Alphaproteobacteria.</title>
        <authorList>
            <person name="Bazylinski D.A."/>
            <person name="Williams T.J."/>
            <person name="Lefevre C.T."/>
            <person name="Berg R.J."/>
            <person name="Zhang C.L."/>
            <person name="Bowser S.S."/>
            <person name="Dean A.J."/>
            <person name="Beveridge T.J."/>
        </authorList>
    </citation>
    <scope>NUCLEOTIDE SEQUENCE [LARGE SCALE GENOMIC DNA]</scope>
    <source>
        <strain evidence="3">ATCC BAA-1437 / JCM 17883 / MC-1</strain>
    </source>
</reference>
<proteinExistence type="predicted"/>
<protein>
    <submittedName>
        <fullName evidence="2">Uncharacterized protein</fullName>
    </submittedName>
</protein>
<evidence type="ECO:0000313" key="3">
    <source>
        <dbReference type="Proteomes" id="UP000002586"/>
    </source>
</evidence>
<keyword evidence="1" id="KW-0175">Coiled coil</keyword>
<dbReference type="HOGENOM" id="CLU_183130_0_0_5"/>
<gene>
    <name evidence="2" type="ordered locus">Mmc1_2437</name>
</gene>
<reference evidence="3" key="1">
    <citation type="journal article" date="2009" name="Appl. Environ. Microbiol.">
        <title>Complete genome sequence of the chemolithoautotrophic marine magnetotactic coccus strain MC-1.</title>
        <authorList>
            <person name="Schubbe S."/>
            <person name="Williams T.J."/>
            <person name="Xie G."/>
            <person name="Kiss H.E."/>
            <person name="Brettin T.S."/>
            <person name="Martinez D."/>
            <person name="Ross C.A."/>
            <person name="Schuler D."/>
            <person name="Cox B.L."/>
            <person name="Nealson K.H."/>
            <person name="Bazylinski D.A."/>
        </authorList>
    </citation>
    <scope>NUCLEOTIDE SEQUENCE [LARGE SCALE GENOMIC DNA]</scope>
    <source>
        <strain evidence="3">ATCC BAA-1437 / JCM 17883 / MC-1</strain>
    </source>
</reference>
<evidence type="ECO:0000256" key="1">
    <source>
        <dbReference type="SAM" id="Coils"/>
    </source>
</evidence>
<keyword evidence="3" id="KW-1185">Reference proteome</keyword>
<dbReference type="RefSeq" id="WP_011714057.1">
    <property type="nucleotide sequence ID" value="NC_008576.1"/>
</dbReference>
<dbReference type="Proteomes" id="UP000002586">
    <property type="component" value="Chromosome"/>
</dbReference>
<sequence length="84" mass="9940">MGLKQVISWLSDFMDDDKKKQKAQRGELKEVLKTLRKKEKKLKSSLEARKSSKEKDEIQQKLDLIHAQRVKGVKLCRRIKMKCK</sequence>
<dbReference type="KEGG" id="mgm:Mmc1_2437"/>
<feature type="coiled-coil region" evidence="1">
    <location>
        <begin position="18"/>
        <end position="48"/>
    </location>
</feature>
<accession>A0LAE4</accession>
<name>A0LAE4_MAGMM</name>
<evidence type="ECO:0000313" key="2">
    <source>
        <dbReference type="EMBL" id="ABK44937.1"/>
    </source>
</evidence>